<dbReference type="Pfam" id="PF00001">
    <property type="entry name" value="7tm_1"/>
    <property type="match status" value="1"/>
</dbReference>
<dbReference type="Proteomes" id="UP000192578">
    <property type="component" value="Unassembled WGS sequence"/>
</dbReference>
<keyword evidence="3 9" id="KW-1133">Transmembrane helix</keyword>
<dbReference type="InterPro" id="IPR000276">
    <property type="entry name" value="GPCR_Rhodpsn"/>
</dbReference>
<evidence type="ECO:0000256" key="7">
    <source>
        <dbReference type="ARBA" id="ARBA00023180"/>
    </source>
</evidence>
<evidence type="ECO:0000259" key="10">
    <source>
        <dbReference type="PROSITE" id="PS50262"/>
    </source>
</evidence>
<keyword evidence="5 9" id="KW-0472">Membrane</keyword>
<feature type="transmembrane region" description="Helical" evidence="9">
    <location>
        <begin position="29"/>
        <end position="50"/>
    </location>
</feature>
<dbReference type="GO" id="GO:0004930">
    <property type="term" value="F:G protein-coupled receptor activity"/>
    <property type="evidence" value="ECO:0007669"/>
    <property type="project" value="UniProtKB-KW"/>
</dbReference>
<evidence type="ECO:0000256" key="4">
    <source>
        <dbReference type="ARBA" id="ARBA00023040"/>
    </source>
</evidence>
<evidence type="ECO:0000256" key="6">
    <source>
        <dbReference type="ARBA" id="ARBA00023170"/>
    </source>
</evidence>
<sequence>MKNETNQSSPGGSTGNVTAQWSALPVCELLALITGLTGNGALLIVFLLNLQTLWTPFNVYVVNLLVANCAVLSTQLPLDVYTNLHDGQWTLGEHACSYYIVVSAYFEPVVFNSHQLIAINRIWAVTHPISYRRIHSVRTALCL</sequence>
<evidence type="ECO:0000256" key="5">
    <source>
        <dbReference type="ARBA" id="ARBA00023136"/>
    </source>
</evidence>
<evidence type="ECO:0000256" key="3">
    <source>
        <dbReference type="ARBA" id="ARBA00022989"/>
    </source>
</evidence>
<name>A0A1W0WN19_HYPEX</name>
<keyword evidence="4" id="KW-0297">G-protein coupled receptor</keyword>
<evidence type="ECO:0000313" key="12">
    <source>
        <dbReference type="Proteomes" id="UP000192578"/>
    </source>
</evidence>
<dbReference type="Gene3D" id="1.20.1070.10">
    <property type="entry name" value="Rhodopsin 7-helix transmembrane proteins"/>
    <property type="match status" value="1"/>
</dbReference>
<dbReference type="EMBL" id="MTYJ01000072">
    <property type="protein sequence ID" value="OQV16610.1"/>
    <property type="molecule type" value="Genomic_DNA"/>
</dbReference>
<protein>
    <recommendedName>
        <fullName evidence="10">G-protein coupled receptors family 1 profile domain-containing protein</fullName>
    </recommendedName>
</protein>
<dbReference type="GO" id="GO:0005886">
    <property type="term" value="C:plasma membrane"/>
    <property type="evidence" value="ECO:0007669"/>
    <property type="project" value="TreeGrafter"/>
</dbReference>
<dbReference type="SUPFAM" id="SSF81321">
    <property type="entry name" value="Family A G protein-coupled receptor-like"/>
    <property type="match status" value="1"/>
</dbReference>
<dbReference type="PROSITE" id="PS50262">
    <property type="entry name" value="G_PROTEIN_RECEP_F1_2"/>
    <property type="match status" value="1"/>
</dbReference>
<evidence type="ECO:0000256" key="9">
    <source>
        <dbReference type="SAM" id="Phobius"/>
    </source>
</evidence>
<evidence type="ECO:0000256" key="2">
    <source>
        <dbReference type="ARBA" id="ARBA00022692"/>
    </source>
</evidence>
<keyword evidence="2 9" id="KW-0812">Transmembrane</keyword>
<feature type="transmembrane region" description="Helical" evidence="9">
    <location>
        <begin position="57"/>
        <end position="76"/>
    </location>
</feature>
<dbReference type="PANTHER" id="PTHR24232:SF100">
    <property type="entry name" value="G PROTEIN-COUPLED RECEPTOR 35, TANDEM DUPLICATE 1-RELATED"/>
    <property type="match status" value="1"/>
</dbReference>
<comment type="subcellular location">
    <subcellularLocation>
        <location evidence="1">Membrane</location>
        <topology evidence="1">Multi-pass membrane protein</topology>
    </subcellularLocation>
</comment>
<evidence type="ECO:0000256" key="8">
    <source>
        <dbReference type="ARBA" id="ARBA00023224"/>
    </source>
</evidence>
<dbReference type="PANTHER" id="PTHR24232">
    <property type="entry name" value="G-PROTEIN COUPLED RECEPTOR"/>
    <property type="match status" value="1"/>
</dbReference>
<keyword evidence="7" id="KW-0325">Glycoprotein</keyword>
<keyword evidence="12" id="KW-1185">Reference proteome</keyword>
<keyword evidence="8" id="KW-0807">Transducer</keyword>
<gene>
    <name evidence="11" type="ORF">BV898_09280</name>
</gene>
<evidence type="ECO:0000313" key="11">
    <source>
        <dbReference type="EMBL" id="OQV16610.1"/>
    </source>
</evidence>
<organism evidence="11 12">
    <name type="scientific">Hypsibius exemplaris</name>
    <name type="common">Freshwater tardigrade</name>
    <dbReference type="NCBI Taxonomy" id="2072580"/>
    <lineage>
        <taxon>Eukaryota</taxon>
        <taxon>Metazoa</taxon>
        <taxon>Ecdysozoa</taxon>
        <taxon>Tardigrada</taxon>
        <taxon>Eutardigrada</taxon>
        <taxon>Parachela</taxon>
        <taxon>Hypsibioidea</taxon>
        <taxon>Hypsibiidae</taxon>
        <taxon>Hypsibius</taxon>
    </lineage>
</organism>
<dbReference type="InterPro" id="IPR017452">
    <property type="entry name" value="GPCR_Rhodpsn_7TM"/>
</dbReference>
<dbReference type="GO" id="GO:0007200">
    <property type="term" value="P:phospholipase C-activating G protein-coupled receptor signaling pathway"/>
    <property type="evidence" value="ECO:0007669"/>
    <property type="project" value="TreeGrafter"/>
</dbReference>
<keyword evidence="6" id="KW-0675">Receptor</keyword>
<dbReference type="CDD" id="cd00637">
    <property type="entry name" value="7tm_classA_rhodopsin-like"/>
    <property type="match status" value="1"/>
</dbReference>
<evidence type="ECO:0000256" key="1">
    <source>
        <dbReference type="ARBA" id="ARBA00004141"/>
    </source>
</evidence>
<dbReference type="GO" id="GO:0035025">
    <property type="term" value="P:positive regulation of Rho protein signal transduction"/>
    <property type="evidence" value="ECO:0007669"/>
    <property type="project" value="TreeGrafter"/>
</dbReference>
<proteinExistence type="predicted"/>
<comment type="caution">
    <text evidence="11">The sequence shown here is derived from an EMBL/GenBank/DDBJ whole genome shotgun (WGS) entry which is preliminary data.</text>
</comment>
<feature type="domain" description="G-protein coupled receptors family 1 profile" evidence="10">
    <location>
        <begin position="38"/>
        <end position="143"/>
    </location>
</feature>
<dbReference type="AlphaFoldDB" id="A0A1W0WN19"/>
<dbReference type="OrthoDB" id="9445642at2759"/>
<reference evidence="12" key="1">
    <citation type="submission" date="2017-01" db="EMBL/GenBank/DDBJ databases">
        <title>Comparative genomics of anhydrobiosis in the tardigrade Hypsibius dujardini.</title>
        <authorList>
            <person name="Yoshida Y."/>
            <person name="Koutsovoulos G."/>
            <person name="Laetsch D."/>
            <person name="Stevens L."/>
            <person name="Kumar S."/>
            <person name="Horikawa D."/>
            <person name="Ishino K."/>
            <person name="Komine S."/>
            <person name="Tomita M."/>
            <person name="Blaxter M."/>
            <person name="Arakawa K."/>
        </authorList>
    </citation>
    <scope>NUCLEOTIDE SEQUENCE [LARGE SCALE GENOMIC DNA]</scope>
    <source>
        <strain evidence="12">Z151</strain>
    </source>
</reference>
<accession>A0A1W0WN19</accession>